<reference evidence="6" key="1">
    <citation type="submission" date="2025-08" db="UniProtKB">
        <authorList>
            <consortium name="Ensembl"/>
        </authorList>
    </citation>
    <scope>IDENTIFICATION</scope>
</reference>
<dbReference type="PROSITE" id="PS50070">
    <property type="entry name" value="KRINGLE_2"/>
    <property type="match status" value="1"/>
</dbReference>
<keyword evidence="3" id="KW-1015">Disulfide bond</keyword>
<dbReference type="GO" id="GO:0005102">
    <property type="term" value="F:signaling receptor binding"/>
    <property type="evidence" value="ECO:0007669"/>
    <property type="project" value="TreeGrafter"/>
</dbReference>
<keyword evidence="7" id="KW-1185">Reference proteome</keyword>
<dbReference type="FunFam" id="2.40.20.10:FF:000001">
    <property type="entry name" value="Urokinase-type plasminogen activator"/>
    <property type="match status" value="1"/>
</dbReference>
<evidence type="ECO:0000313" key="6">
    <source>
        <dbReference type="Ensembl" id="ENSPMGP00000015032.1"/>
    </source>
</evidence>
<dbReference type="Proteomes" id="UP000261520">
    <property type="component" value="Unplaced"/>
</dbReference>
<comment type="caution">
    <text evidence="4">Lacks conserved residue(s) required for the propagation of feature annotation.</text>
</comment>
<dbReference type="InterPro" id="IPR038178">
    <property type="entry name" value="Kringle_sf"/>
</dbReference>
<dbReference type="PANTHER" id="PTHR24261">
    <property type="entry name" value="PLASMINOGEN-RELATED"/>
    <property type="match status" value="1"/>
</dbReference>
<reference evidence="6" key="2">
    <citation type="submission" date="2025-09" db="UniProtKB">
        <authorList>
            <consortium name="Ensembl"/>
        </authorList>
    </citation>
    <scope>IDENTIFICATION</scope>
</reference>
<accession>A0A3B4AD95</accession>
<dbReference type="GO" id="GO:0004175">
    <property type="term" value="F:endopeptidase activity"/>
    <property type="evidence" value="ECO:0007669"/>
    <property type="project" value="TreeGrafter"/>
</dbReference>
<dbReference type="PROSITE" id="PS00021">
    <property type="entry name" value="KRINGLE_1"/>
    <property type="match status" value="1"/>
</dbReference>
<dbReference type="InterPro" id="IPR000001">
    <property type="entry name" value="Kringle"/>
</dbReference>
<dbReference type="InterPro" id="IPR050759">
    <property type="entry name" value="Serine_protease_kringle"/>
</dbReference>
<protein>
    <recommendedName>
        <fullName evidence="5">Kringle domain-containing protein</fullName>
    </recommendedName>
</protein>
<dbReference type="InterPro" id="IPR013806">
    <property type="entry name" value="Kringle-like"/>
</dbReference>
<dbReference type="Ensembl" id="ENSPMGT00000016023.1">
    <property type="protein sequence ID" value="ENSPMGP00000015032.1"/>
    <property type="gene ID" value="ENSPMGG00000012318.1"/>
</dbReference>
<dbReference type="Pfam" id="PF00051">
    <property type="entry name" value="Kringle"/>
    <property type="match status" value="1"/>
</dbReference>
<organism evidence="6 7">
    <name type="scientific">Periophthalmus magnuspinnatus</name>
    <dbReference type="NCBI Taxonomy" id="409849"/>
    <lineage>
        <taxon>Eukaryota</taxon>
        <taxon>Metazoa</taxon>
        <taxon>Chordata</taxon>
        <taxon>Craniata</taxon>
        <taxon>Vertebrata</taxon>
        <taxon>Euteleostomi</taxon>
        <taxon>Actinopterygii</taxon>
        <taxon>Neopterygii</taxon>
        <taxon>Teleostei</taxon>
        <taxon>Neoteleostei</taxon>
        <taxon>Acanthomorphata</taxon>
        <taxon>Gobiaria</taxon>
        <taxon>Gobiiformes</taxon>
        <taxon>Gobioidei</taxon>
        <taxon>Gobiidae</taxon>
        <taxon>Oxudercinae</taxon>
        <taxon>Periophthalmus</taxon>
    </lineage>
</organism>
<dbReference type="PANTHER" id="PTHR24261:SF7">
    <property type="entry name" value="KRINGLE DOMAIN-CONTAINING PROTEIN"/>
    <property type="match status" value="1"/>
</dbReference>
<proteinExistence type="predicted"/>
<feature type="domain" description="Kringle" evidence="5">
    <location>
        <begin position="14"/>
        <end position="96"/>
    </location>
</feature>
<evidence type="ECO:0000259" key="5">
    <source>
        <dbReference type="PROSITE" id="PS50070"/>
    </source>
</evidence>
<evidence type="ECO:0000256" key="4">
    <source>
        <dbReference type="PROSITE-ProRule" id="PRU00121"/>
    </source>
</evidence>
<dbReference type="AlphaFoldDB" id="A0A3B4AD95"/>
<keyword evidence="2" id="KW-0732">Signal</keyword>
<dbReference type="CDD" id="cd00108">
    <property type="entry name" value="KR"/>
    <property type="match status" value="1"/>
</dbReference>
<keyword evidence="1 4" id="KW-0420">Kringle</keyword>
<dbReference type="SMART" id="SM00130">
    <property type="entry name" value="KR"/>
    <property type="match status" value="1"/>
</dbReference>
<evidence type="ECO:0000313" key="7">
    <source>
        <dbReference type="Proteomes" id="UP000261520"/>
    </source>
</evidence>
<evidence type="ECO:0000256" key="2">
    <source>
        <dbReference type="ARBA" id="ARBA00022729"/>
    </source>
</evidence>
<dbReference type="Gene3D" id="2.40.20.10">
    <property type="entry name" value="Plasminogen Kringle 4"/>
    <property type="match status" value="1"/>
</dbReference>
<dbReference type="PRINTS" id="PR00018">
    <property type="entry name" value="KRINGLE"/>
</dbReference>
<name>A0A3B4AD95_9GOBI</name>
<evidence type="ECO:0000256" key="3">
    <source>
        <dbReference type="ARBA" id="ARBA00023157"/>
    </source>
</evidence>
<dbReference type="GO" id="GO:0005615">
    <property type="term" value="C:extracellular space"/>
    <property type="evidence" value="ECO:0007669"/>
    <property type="project" value="TreeGrafter"/>
</dbReference>
<evidence type="ECO:0000256" key="1">
    <source>
        <dbReference type="ARBA" id="ARBA00022572"/>
    </source>
</evidence>
<dbReference type="InterPro" id="IPR018056">
    <property type="entry name" value="Kringle_CS"/>
</dbReference>
<sequence length="104" mass="11992">MTVCYNEDLSEWYDCYTGDGESYRGNVSETDDGHECLYWNSHFLLDSGTDPFNSNEDENGLGPHNFCRNPDGSQMPWCFYRKGHKLLWDYCDVRHCDDPTAAGC</sequence>
<dbReference type="SUPFAM" id="SSF57440">
    <property type="entry name" value="Kringle-like"/>
    <property type="match status" value="1"/>
</dbReference>